<dbReference type="Proteomes" id="UP000683493">
    <property type="component" value="Chromosome"/>
</dbReference>
<keyword evidence="1" id="KW-0472">Membrane</keyword>
<feature type="transmembrane region" description="Helical" evidence="1">
    <location>
        <begin position="6"/>
        <end position="27"/>
    </location>
</feature>
<keyword evidence="1" id="KW-1133">Transmembrane helix</keyword>
<protein>
    <submittedName>
        <fullName evidence="2">Uncharacterized protein</fullName>
    </submittedName>
</protein>
<accession>A0ABX8JK97</accession>
<reference evidence="2 3" key="1">
    <citation type="submission" date="2021-06" db="EMBL/GenBank/DDBJ databases">
        <title>Gemonas diversity in paddy soil.</title>
        <authorList>
            <person name="Liu G."/>
        </authorList>
    </citation>
    <scope>NUCLEOTIDE SEQUENCE [LARGE SCALE GENOMIC DNA]</scope>
    <source>
        <strain evidence="2 3">RG29</strain>
    </source>
</reference>
<keyword evidence="1" id="KW-0812">Transmembrane</keyword>
<evidence type="ECO:0000256" key="1">
    <source>
        <dbReference type="SAM" id="Phobius"/>
    </source>
</evidence>
<feature type="transmembrane region" description="Helical" evidence="1">
    <location>
        <begin position="106"/>
        <end position="124"/>
    </location>
</feature>
<name>A0ABX8JK97_9BACT</name>
<feature type="transmembrane region" description="Helical" evidence="1">
    <location>
        <begin position="67"/>
        <end position="86"/>
    </location>
</feature>
<gene>
    <name evidence="2" type="ORF">KP005_05880</name>
</gene>
<proteinExistence type="predicted"/>
<dbReference type="EMBL" id="CP076724">
    <property type="protein sequence ID" value="QWV98813.1"/>
    <property type="molecule type" value="Genomic_DNA"/>
</dbReference>
<organism evidence="2 3">
    <name type="scientific">Geomonas diazotrophica</name>
    <dbReference type="NCBI Taxonomy" id="2843197"/>
    <lineage>
        <taxon>Bacteria</taxon>
        <taxon>Pseudomonadati</taxon>
        <taxon>Thermodesulfobacteriota</taxon>
        <taxon>Desulfuromonadia</taxon>
        <taxon>Geobacterales</taxon>
        <taxon>Geobacteraceae</taxon>
        <taxon>Geomonas</taxon>
    </lineage>
</organism>
<evidence type="ECO:0000313" key="2">
    <source>
        <dbReference type="EMBL" id="QWV98813.1"/>
    </source>
</evidence>
<keyword evidence="3" id="KW-1185">Reference proteome</keyword>
<sequence>MNIFVMVIRITLIGVLIGCFAFVVGLGKSVEAGGNISNLFSVFSKKREDELKTDKADDSDRKPPNQILRTIGGVMFGVLMLLIPILYGESRNGTPYISIDHQLRTYLVASLVACEVIIFIAMWVSERKAK</sequence>
<evidence type="ECO:0000313" key="3">
    <source>
        <dbReference type="Proteomes" id="UP000683493"/>
    </source>
</evidence>